<dbReference type="InterPro" id="IPR029058">
    <property type="entry name" value="AB_hydrolase_fold"/>
</dbReference>
<keyword evidence="3" id="KW-1185">Reference proteome</keyword>
<comment type="caution">
    <text evidence="2">The sequence shown here is derived from an EMBL/GenBank/DDBJ whole genome shotgun (WGS) entry which is preliminary data.</text>
</comment>
<feature type="compositionally biased region" description="Low complexity" evidence="1">
    <location>
        <begin position="1"/>
        <end position="19"/>
    </location>
</feature>
<dbReference type="EMBL" id="JAVREH010000028">
    <property type="protein sequence ID" value="MDT0263078.1"/>
    <property type="molecule type" value="Genomic_DNA"/>
</dbReference>
<dbReference type="SUPFAM" id="SSF53474">
    <property type="entry name" value="alpha/beta-Hydrolases"/>
    <property type="match status" value="1"/>
</dbReference>
<reference evidence="3" key="1">
    <citation type="submission" date="2023-07" db="EMBL/GenBank/DDBJ databases">
        <title>30 novel species of actinomycetes from the DSMZ collection.</title>
        <authorList>
            <person name="Nouioui I."/>
        </authorList>
    </citation>
    <scope>NUCLEOTIDE SEQUENCE [LARGE SCALE GENOMIC DNA]</scope>
    <source>
        <strain evidence="3">DSM 44399</strain>
    </source>
</reference>
<name>A0ABU2JFR6_9ACTN</name>
<proteinExistence type="predicted"/>
<dbReference type="Gene3D" id="3.40.50.1820">
    <property type="entry name" value="alpha/beta hydrolase"/>
    <property type="match status" value="1"/>
</dbReference>
<evidence type="ECO:0008006" key="4">
    <source>
        <dbReference type="Google" id="ProtNLM"/>
    </source>
</evidence>
<accession>A0ABU2JFR6</accession>
<organism evidence="2 3">
    <name type="scientific">Jatrophihabitans lederbergiae</name>
    <dbReference type="NCBI Taxonomy" id="3075547"/>
    <lineage>
        <taxon>Bacteria</taxon>
        <taxon>Bacillati</taxon>
        <taxon>Actinomycetota</taxon>
        <taxon>Actinomycetes</taxon>
        <taxon>Jatrophihabitantales</taxon>
        <taxon>Jatrophihabitantaceae</taxon>
        <taxon>Jatrophihabitans</taxon>
    </lineage>
</organism>
<sequence length="112" mass="11723">MTSTPATTTPTTTTRTLRTGDLAGIGPVPVTFTERGRGRPVLLLHGGAGPRSVTGFADLLALRKGLRAIVPTPASTGLSARRALTASAPWPRSTPRCWRSWTCTRSPSSATP</sequence>
<gene>
    <name evidence="2" type="ORF">RM423_16940</name>
</gene>
<evidence type="ECO:0000256" key="1">
    <source>
        <dbReference type="SAM" id="MobiDB-lite"/>
    </source>
</evidence>
<evidence type="ECO:0000313" key="2">
    <source>
        <dbReference type="EMBL" id="MDT0263078.1"/>
    </source>
</evidence>
<dbReference type="RefSeq" id="WP_311424225.1">
    <property type="nucleotide sequence ID" value="NZ_JAVREH010000028.1"/>
</dbReference>
<feature type="region of interest" description="Disordered" evidence="1">
    <location>
        <begin position="1"/>
        <end position="31"/>
    </location>
</feature>
<evidence type="ECO:0000313" key="3">
    <source>
        <dbReference type="Proteomes" id="UP001183176"/>
    </source>
</evidence>
<protein>
    <recommendedName>
        <fullName evidence="4">Alpha/beta hydrolase</fullName>
    </recommendedName>
</protein>
<dbReference type="Proteomes" id="UP001183176">
    <property type="component" value="Unassembled WGS sequence"/>
</dbReference>